<dbReference type="Proteomes" id="UP001140513">
    <property type="component" value="Unassembled WGS sequence"/>
</dbReference>
<gene>
    <name evidence="1" type="ORF">N0V89_008672</name>
</gene>
<keyword evidence="2" id="KW-1185">Reference proteome</keyword>
<sequence>MDALPEELLVHILNHLVPTPSLLTRPLTPTVHALCLTSRRLYRLAKSHLYAHIQSTSGSMGISLLRTLEKNPDLAQRVEQFVVQHTNEQNDEATSQNKDIAVRTIRLLSNLKSLDVSRCEASFIWWDLAVDPHSLSPDDEIPMRGYSKERSVLIPSLPHLRTLSLRLQDSPARCILPYLKLPSLRVLAIDVRGTVRDRHSYTSSYHTNTPVQHLRIVGNGTSRQPDIRWLGEEPVNLRTLFLAVAELDGWIPCVVWLFGHHFWRGRVTSLQIAVAGLRHYDVDFEAMIEDSEMCLGSDAHRTWQEMSERAKMYRRGEKYAQSCLGALRYVAKRAGGEEVVNIGEAHPGVRRVTMRNLTDEEKRVYDVGAGLNRKP</sequence>
<dbReference type="GeneID" id="80912202"/>
<evidence type="ECO:0000313" key="1">
    <source>
        <dbReference type="EMBL" id="KAJ4350051.1"/>
    </source>
</evidence>
<organism evidence="1 2">
    <name type="scientific">Didymosphaeria variabile</name>
    <dbReference type="NCBI Taxonomy" id="1932322"/>
    <lineage>
        <taxon>Eukaryota</taxon>
        <taxon>Fungi</taxon>
        <taxon>Dikarya</taxon>
        <taxon>Ascomycota</taxon>
        <taxon>Pezizomycotina</taxon>
        <taxon>Dothideomycetes</taxon>
        <taxon>Pleosporomycetidae</taxon>
        <taxon>Pleosporales</taxon>
        <taxon>Massarineae</taxon>
        <taxon>Didymosphaeriaceae</taxon>
        <taxon>Didymosphaeria</taxon>
    </lineage>
</organism>
<name>A0A9W8XG65_9PLEO</name>
<comment type="caution">
    <text evidence="1">The sequence shown here is derived from an EMBL/GenBank/DDBJ whole genome shotgun (WGS) entry which is preliminary data.</text>
</comment>
<reference evidence="1" key="1">
    <citation type="submission" date="2022-10" db="EMBL/GenBank/DDBJ databases">
        <title>Tapping the CABI collections for fungal endophytes: first genome assemblies for Collariella, Neodidymelliopsis, Ascochyta clinopodiicola, Didymella pomorum, Didymosphaeria variabile, Neocosmospora piperis and Neocucurbitaria cava.</title>
        <authorList>
            <person name="Hill R."/>
        </authorList>
    </citation>
    <scope>NUCLEOTIDE SEQUENCE</scope>
    <source>
        <strain evidence="1">IMI 356815</strain>
    </source>
</reference>
<evidence type="ECO:0000313" key="2">
    <source>
        <dbReference type="Proteomes" id="UP001140513"/>
    </source>
</evidence>
<dbReference type="SUPFAM" id="SSF52047">
    <property type="entry name" value="RNI-like"/>
    <property type="match status" value="1"/>
</dbReference>
<dbReference type="EMBL" id="JAPEUX010000006">
    <property type="protein sequence ID" value="KAJ4350051.1"/>
    <property type="molecule type" value="Genomic_DNA"/>
</dbReference>
<accession>A0A9W8XG65</accession>
<proteinExistence type="predicted"/>
<dbReference type="CDD" id="cd09917">
    <property type="entry name" value="F-box_SF"/>
    <property type="match status" value="1"/>
</dbReference>
<protein>
    <recommendedName>
        <fullName evidence="3">F-box domain-containing protein</fullName>
    </recommendedName>
</protein>
<dbReference type="RefSeq" id="XP_056068981.1">
    <property type="nucleotide sequence ID" value="XM_056217425.1"/>
</dbReference>
<dbReference type="OrthoDB" id="3798602at2759"/>
<evidence type="ECO:0008006" key="3">
    <source>
        <dbReference type="Google" id="ProtNLM"/>
    </source>
</evidence>
<dbReference type="AlphaFoldDB" id="A0A9W8XG65"/>